<keyword evidence="5" id="KW-0233">DNA recombination</keyword>
<feature type="region of interest" description="Disordered" evidence="6">
    <location>
        <begin position="419"/>
        <end position="460"/>
    </location>
</feature>
<gene>
    <name evidence="9" type="ordered locus">Halru_1037</name>
</gene>
<evidence type="ECO:0000256" key="6">
    <source>
        <dbReference type="SAM" id="MobiDB-lite"/>
    </source>
</evidence>
<reference evidence="9" key="1">
    <citation type="submission" date="2011-09" db="EMBL/GenBank/DDBJ databases">
        <title>Complete sequence of Halovivax ruber XH-70.</title>
        <authorList>
            <consortium name="US DOE Joint Genome Institute"/>
            <person name="Lucas S."/>
            <person name="Han J."/>
            <person name="Lapidus A."/>
            <person name="Cheng J.-F."/>
            <person name="Goodwin L."/>
            <person name="Pitluck S."/>
            <person name="Peters L."/>
            <person name="Mikhailova N."/>
            <person name="Davenport K."/>
            <person name="Detter J.C."/>
            <person name="Han C."/>
            <person name="Tapia R."/>
            <person name="Land M."/>
            <person name="Hauser L."/>
            <person name="Kyrpides N."/>
            <person name="Ivanova N."/>
            <person name="Pagani I."/>
            <person name="Sproer C."/>
            <person name="Anderson I."/>
            <person name="Woyke T."/>
        </authorList>
    </citation>
    <scope>NUCLEOTIDE SEQUENCE</scope>
    <source>
        <strain evidence="9">XH-70</strain>
    </source>
</reference>
<dbReference type="InterPro" id="IPR051399">
    <property type="entry name" value="RNA-guided_DNA_endo/Transpos"/>
</dbReference>
<dbReference type="GO" id="GO:0032196">
    <property type="term" value="P:transposition"/>
    <property type="evidence" value="ECO:0007669"/>
    <property type="project" value="UniProtKB-KW"/>
</dbReference>
<feature type="region of interest" description="Disordered" evidence="6">
    <location>
        <begin position="129"/>
        <end position="150"/>
    </location>
</feature>
<dbReference type="KEGG" id="hru:Halru_1037"/>
<dbReference type="InterPro" id="IPR001959">
    <property type="entry name" value="Transposase"/>
</dbReference>
<dbReference type="HOGENOM" id="CLU_032903_16_6_2"/>
<dbReference type="STRING" id="797302.Halru_1037"/>
<dbReference type="NCBIfam" id="NF040570">
    <property type="entry name" value="guided_TnpB"/>
    <property type="match status" value="1"/>
</dbReference>
<evidence type="ECO:0000256" key="2">
    <source>
        <dbReference type="ARBA" id="ARBA00011044"/>
    </source>
</evidence>
<keyword evidence="10" id="KW-1185">Reference proteome</keyword>
<evidence type="ECO:0000256" key="3">
    <source>
        <dbReference type="ARBA" id="ARBA00022578"/>
    </source>
</evidence>
<keyword evidence="4" id="KW-0238">DNA-binding</keyword>
<keyword evidence="3" id="KW-0815">Transposition</keyword>
<evidence type="ECO:0000313" key="10">
    <source>
        <dbReference type="Proteomes" id="UP000010846"/>
    </source>
</evidence>
<dbReference type="InterPro" id="IPR010095">
    <property type="entry name" value="Cas12f1-like_TNB"/>
</dbReference>
<dbReference type="GO" id="GO:0006310">
    <property type="term" value="P:DNA recombination"/>
    <property type="evidence" value="ECO:0007669"/>
    <property type="project" value="UniProtKB-KW"/>
</dbReference>
<name>L0I7T3_HALRX</name>
<dbReference type="Pfam" id="PF01385">
    <property type="entry name" value="OrfB_IS605"/>
    <property type="match status" value="1"/>
</dbReference>
<sequence length="460" mass="52100">MNPTTSDKNNMKYPVWMFHDSPLDIFKYAARHRLRMAKKVVTRTYKASICNHSQVKDDLDALGHAASKLWNVGRWTVSRVWDEIGYIPEAEELTSYLKTHERYDDLHSQSSQRVLQELAEAFHSWYGKRKNGDDRANPPGYRKHGDDHPRSSVTFKAAGFKHDAKNNRIRLSKGDNTKDYWTDFALCEYQTRPDVDLSAVESIQQVRAVWTGDEWELHFVCKQAITVADSPGDKTVGIDLGICTFAALAFEDETCELYPLGCLKEDGYYFGKRIARCNDSSSAQVERLHQKWSNRRTHYFHTLAKHIAERCVEKNVGLIAIGDLNGIRGDEDGEVKDWGPHGNLDLHGWAFDRFTNILTYKAEMQGIDVEPVNERGTSKTCSCCGQEKESNRVERGLYVCDGCELVANADVNGAENIRQVPLSPSDDTSADRSNGWLAQPSTHLFDKSTGGFHPQEQVVS</sequence>
<dbReference type="GO" id="GO:0003677">
    <property type="term" value="F:DNA binding"/>
    <property type="evidence" value="ECO:0007669"/>
    <property type="project" value="UniProtKB-KW"/>
</dbReference>
<comment type="similarity">
    <text evidence="1">In the C-terminal section; belongs to the transposase 35 family.</text>
</comment>
<evidence type="ECO:0000256" key="5">
    <source>
        <dbReference type="ARBA" id="ARBA00023172"/>
    </source>
</evidence>
<dbReference type="Proteomes" id="UP000010846">
    <property type="component" value="Chromosome"/>
</dbReference>
<comment type="similarity">
    <text evidence="2">In the N-terminal section; belongs to the transposase 2 family.</text>
</comment>
<feature type="domain" description="Probable transposase IS891/IS1136/IS1341" evidence="7">
    <location>
        <begin position="222"/>
        <end position="327"/>
    </location>
</feature>
<dbReference type="NCBIfam" id="TIGR01766">
    <property type="entry name" value="IS200/IS605 family accessory protein TnpB-like domain"/>
    <property type="match status" value="1"/>
</dbReference>
<dbReference type="eggNOG" id="arCOG00683">
    <property type="taxonomic scope" value="Archaea"/>
</dbReference>
<evidence type="ECO:0000259" key="8">
    <source>
        <dbReference type="Pfam" id="PF07282"/>
    </source>
</evidence>
<accession>L0I7T3</accession>
<dbReference type="PANTHER" id="PTHR30405:SF11">
    <property type="entry name" value="RNA-GUIDED DNA ENDONUCLEASE RV2885C-RELATED"/>
    <property type="match status" value="1"/>
</dbReference>
<proteinExistence type="inferred from homology"/>
<evidence type="ECO:0000256" key="1">
    <source>
        <dbReference type="ARBA" id="ARBA00008761"/>
    </source>
</evidence>
<feature type="domain" description="Cas12f1-like TNB" evidence="8">
    <location>
        <begin position="351"/>
        <end position="417"/>
    </location>
</feature>
<evidence type="ECO:0000313" key="9">
    <source>
        <dbReference type="EMBL" id="AGB15655.1"/>
    </source>
</evidence>
<dbReference type="Pfam" id="PF07282">
    <property type="entry name" value="Cas12f1-like_TNB"/>
    <property type="match status" value="1"/>
</dbReference>
<dbReference type="AlphaFoldDB" id="L0I7T3"/>
<organism evidence="9 10">
    <name type="scientific">Halovivax ruber (strain DSM 18193 / JCM 13892 / XH-70)</name>
    <dbReference type="NCBI Taxonomy" id="797302"/>
    <lineage>
        <taxon>Archaea</taxon>
        <taxon>Methanobacteriati</taxon>
        <taxon>Methanobacteriota</taxon>
        <taxon>Stenosarchaea group</taxon>
        <taxon>Halobacteria</taxon>
        <taxon>Halobacteriales</taxon>
        <taxon>Natrialbaceae</taxon>
        <taxon>Halovivax</taxon>
    </lineage>
</organism>
<dbReference type="EMBL" id="CP003050">
    <property type="protein sequence ID" value="AGB15655.1"/>
    <property type="molecule type" value="Genomic_DNA"/>
</dbReference>
<protein>
    <submittedName>
        <fullName evidence="9">Transposase, IS605 OrfB family, central region</fullName>
    </submittedName>
</protein>
<evidence type="ECO:0000256" key="4">
    <source>
        <dbReference type="ARBA" id="ARBA00023125"/>
    </source>
</evidence>
<dbReference type="PANTHER" id="PTHR30405">
    <property type="entry name" value="TRANSPOSASE"/>
    <property type="match status" value="1"/>
</dbReference>
<evidence type="ECO:0000259" key="7">
    <source>
        <dbReference type="Pfam" id="PF01385"/>
    </source>
</evidence>